<dbReference type="GO" id="GO:0003677">
    <property type="term" value="F:DNA binding"/>
    <property type="evidence" value="ECO:0007669"/>
    <property type="project" value="UniProtKB-KW"/>
</dbReference>
<dbReference type="SMART" id="SM00345">
    <property type="entry name" value="HTH_GNTR"/>
    <property type="match status" value="1"/>
</dbReference>
<dbReference type="PROSITE" id="PS50949">
    <property type="entry name" value="HTH_GNTR"/>
    <property type="match status" value="1"/>
</dbReference>
<evidence type="ECO:0000313" key="5">
    <source>
        <dbReference type="EMBL" id="BBB89992.1"/>
    </source>
</evidence>
<dbReference type="SUPFAM" id="SSF46785">
    <property type="entry name" value="Winged helix' DNA-binding domain"/>
    <property type="match status" value="1"/>
</dbReference>
<dbReference type="Proteomes" id="UP000276437">
    <property type="component" value="Chromosome"/>
</dbReference>
<sequence length="327" mass="36154">MIIHKLGVPIYLQVKAYILEKINTGQYRAGDRLPTERYLAEELGISRNTVSSAYKELLLEGVLASKQGRGTFVREQPADLAMSYGEITGSRLERVLKVIDAAMAQVIELGFTVDQFAAIASIRAKEKAESVRQLRVAIVDCTLEYIQRFIAQIGQIVQARFETVILSELLSGKVKADLLTACDLVITTVEHQPDVSRIFNNSGRLMTVSVMPNLEAVIKLARLPLGTKAGVVAKSSEFAATIQHLLVRTGCGGINLTSFIDGSDEELRQFVQNHPVIIVAEATERPVRQVADEAKEIITFYYEMDQGSLQQVISRLASETQKAKEQM</sequence>
<dbReference type="PANTHER" id="PTHR38445:SF7">
    <property type="entry name" value="GNTR-FAMILY TRANSCRIPTIONAL REGULATOR"/>
    <property type="match status" value="1"/>
</dbReference>
<evidence type="ECO:0000256" key="1">
    <source>
        <dbReference type="ARBA" id="ARBA00023015"/>
    </source>
</evidence>
<dbReference type="OrthoDB" id="9802328at2"/>
<feature type="domain" description="HTH gntR-type" evidence="4">
    <location>
        <begin position="8"/>
        <end position="76"/>
    </location>
</feature>
<keyword evidence="2" id="KW-0238">DNA-binding</keyword>
<accession>A0A348AFZ4</accession>
<dbReference type="InterPro" id="IPR000524">
    <property type="entry name" value="Tscrpt_reg_HTH_GntR"/>
</dbReference>
<dbReference type="GO" id="GO:0003700">
    <property type="term" value="F:DNA-binding transcription factor activity"/>
    <property type="evidence" value="ECO:0007669"/>
    <property type="project" value="InterPro"/>
</dbReference>
<dbReference type="CDD" id="cd07377">
    <property type="entry name" value="WHTH_GntR"/>
    <property type="match status" value="1"/>
</dbReference>
<evidence type="ECO:0000256" key="2">
    <source>
        <dbReference type="ARBA" id="ARBA00023125"/>
    </source>
</evidence>
<gene>
    <name evidence="5" type="primary">mngR_1</name>
    <name evidence="5" type="ORF">MAMMFC1_00636</name>
</gene>
<protein>
    <submittedName>
        <fullName evidence="5">Mannosyl-D-glycerate transport/metabolism system repressor MngR</fullName>
    </submittedName>
</protein>
<dbReference type="PRINTS" id="PR00035">
    <property type="entry name" value="HTHGNTR"/>
</dbReference>
<dbReference type="RefSeq" id="WP_126306406.1">
    <property type="nucleotide sequence ID" value="NZ_AP018449.1"/>
</dbReference>
<organism evidence="5 6">
    <name type="scientific">Methylomusa anaerophila</name>
    <dbReference type="NCBI Taxonomy" id="1930071"/>
    <lineage>
        <taxon>Bacteria</taxon>
        <taxon>Bacillati</taxon>
        <taxon>Bacillota</taxon>
        <taxon>Negativicutes</taxon>
        <taxon>Selenomonadales</taxon>
        <taxon>Sporomusaceae</taxon>
        <taxon>Methylomusa</taxon>
    </lineage>
</organism>
<evidence type="ECO:0000259" key="4">
    <source>
        <dbReference type="PROSITE" id="PS50949"/>
    </source>
</evidence>
<keyword evidence="1" id="KW-0805">Transcription regulation</keyword>
<dbReference type="PANTHER" id="PTHR38445">
    <property type="entry name" value="HTH-TYPE TRANSCRIPTIONAL REPRESSOR YTRA"/>
    <property type="match status" value="1"/>
</dbReference>
<keyword evidence="3" id="KW-0804">Transcription</keyword>
<dbReference type="EMBL" id="AP018449">
    <property type="protein sequence ID" value="BBB89992.1"/>
    <property type="molecule type" value="Genomic_DNA"/>
</dbReference>
<name>A0A348AFZ4_9FIRM</name>
<dbReference type="InterPro" id="IPR036388">
    <property type="entry name" value="WH-like_DNA-bd_sf"/>
</dbReference>
<dbReference type="KEGG" id="mana:MAMMFC1_00636"/>
<keyword evidence="6" id="KW-1185">Reference proteome</keyword>
<dbReference type="Pfam" id="PF00392">
    <property type="entry name" value="GntR"/>
    <property type="match status" value="1"/>
</dbReference>
<dbReference type="AlphaFoldDB" id="A0A348AFZ4"/>
<reference evidence="5 6" key="1">
    <citation type="journal article" date="2018" name="Int. J. Syst. Evol. Microbiol.">
        <title>Methylomusa anaerophila gen. nov., sp. nov., an anaerobic methanol-utilizing bacterium isolated from a microbial fuel cell.</title>
        <authorList>
            <person name="Amano N."/>
            <person name="Yamamuro A."/>
            <person name="Miyahara M."/>
            <person name="Kouzuma A."/>
            <person name="Abe T."/>
            <person name="Watanabe K."/>
        </authorList>
    </citation>
    <scope>NUCLEOTIDE SEQUENCE [LARGE SCALE GENOMIC DNA]</scope>
    <source>
        <strain evidence="5 6">MMFC1</strain>
    </source>
</reference>
<evidence type="ECO:0000256" key="3">
    <source>
        <dbReference type="ARBA" id="ARBA00023163"/>
    </source>
</evidence>
<dbReference type="Gene3D" id="1.10.10.10">
    <property type="entry name" value="Winged helix-like DNA-binding domain superfamily/Winged helix DNA-binding domain"/>
    <property type="match status" value="1"/>
</dbReference>
<dbReference type="InterPro" id="IPR036390">
    <property type="entry name" value="WH_DNA-bd_sf"/>
</dbReference>
<evidence type="ECO:0000313" key="6">
    <source>
        <dbReference type="Proteomes" id="UP000276437"/>
    </source>
</evidence>
<proteinExistence type="predicted"/>